<dbReference type="PROSITE" id="PS50893">
    <property type="entry name" value="ABC_TRANSPORTER_2"/>
    <property type="match status" value="1"/>
</dbReference>
<evidence type="ECO:0000313" key="5">
    <source>
        <dbReference type="EMBL" id="KRG79308.1"/>
    </source>
</evidence>
<reference evidence="5 6" key="1">
    <citation type="submission" date="2015-05" db="EMBL/GenBank/DDBJ databases">
        <title>Genome sequencing and analysis of members of genus Stenotrophomonas.</title>
        <authorList>
            <person name="Patil P.P."/>
            <person name="Midha S."/>
            <person name="Patil P.B."/>
        </authorList>
    </citation>
    <scope>NUCLEOTIDE SEQUENCE [LARGE SCALE GENOMIC DNA]</scope>
    <source>
        <strain evidence="5 6">DSM 24757</strain>
    </source>
</reference>
<evidence type="ECO:0000313" key="6">
    <source>
        <dbReference type="Proteomes" id="UP000050956"/>
    </source>
</evidence>
<dbReference type="GO" id="GO:0016887">
    <property type="term" value="F:ATP hydrolysis activity"/>
    <property type="evidence" value="ECO:0007669"/>
    <property type="project" value="InterPro"/>
</dbReference>
<dbReference type="STRING" id="336566.ABB30_01365"/>
<dbReference type="InterPro" id="IPR027417">
    <property type="entry name" value="P-loop_NTPase"/>
</dbReference>
<dbReference type="AlphaFoldDB" id="A0A0R0DAF2"/>
<gene>
    <name evidence="5" type="ORF">ABB30_01365</name>
</gene>
<dbReference type="Proteomes" id="UP000050956">
    <property type="component" value="Unassembled WGS sequence"/>
</dbReference>
<dbReference type="Gene3D" id="3.40.50.300">
    <property type="entry name" value="P-loop containing nucleotide triphosphate hydrolases"/>
    <property type="match status" value="1"/>
</dbReference>
<protein>
    <submittedName>
        <fullName evidence="5">ABC transporter ATP-binding protein</fullName>
    </submittedName>
</protein>
<evidence type="ECO:0000256" key="1">
    <source>
        <dbReference type="ARBA" id="ARBA00022448"/>
    </source>
</evidence>
<feature type="domain" description="ABC transporter" evidence="4">
    <location>
        <begin position="14"/>
        <end position="258"/>
    </location>
</feature>
<dbReference type="InterPro" id="IPR003593">
    <property type="entry name" value="AAA+_ATPase"/>
</dbReference>
<dbReference type="GO" id="GO:0005524">
    <property type="term" value="F:ATP binding"/>
    <property type="evidence" value="ECO:0007669"/>
    <property type="project" value="UniProtKB-KW"/>
</dbReference>
<dbReference type="InterPro" id="IPR050095">
    <property type="entry name" value="ECF_ABC_transporter_ATP-bd"/>
</dbReference>
<dbReference type="GO" id="GO:0042626">
    <property type="term" value="F:ATPase-coupled transmembrane transporter activity"/>
    <property type="evidence" value="ECO:0007669"/>
    <property type="project" value="TreeGrafter"/>
</dbReference>
<dbReference type="InterPro" id="IPR017871">
    <property type="entry name" value="ABC_transporter-like_CS"/>
</dbReference>
<dbReference type="RefSeq" id="WP_057636453.1">
    <property type="nucleotide sequence ID" value="NZ_LDJM01000005.1"/>
</dbReference>
<comment type="caution">
    <text evidence="5">The sequence shown here is derived from an EMBL/GenBank/DDBJ whole genome shotgun (WGS) entry which is preliminary data.</text>
</comment>
<name>A0A0R0DAF2_9GAMM</name>
<keyword evidence="1" id="KW-0813">Transport</keyword>
<dbReference type="PROSITE" id="PS00211">
    <property type="entry name" value="ABC_TRANSPORTER_1"/>
    <property type="match status" value="1"/>
</dbReference>
<keyword evidence="3 5" id="KW-0067">ATP-binding</keyword>
<accession>A0A0R0DAF2</accession>
<dbReference type="InterPro" id="IPR003439">
    <property type="entry name" value="ABC_transporter-like_ATP-bd"/>
</dbReference>
<keyword evidence="6" id="KW-1185">Reference proteome</keyword>
<dbReference type="EMBL" id="LDJM01000005">
    <property type="protein sequence ID" value="KRG79308.1"/>
    <property type="molecule type" value="Genomic_DNA"/>
</dbReference>
<proteinExistence type="predicted"/>
<evidence type="ECO:0000259" key="4">
    <source>
        <dbReference type="PROSITE" id="PS50893"/>
    </source>
</evidence>
<organism evidence="5 6">
    <name type="scientific">Stenotrophomonas ginsengisoli</name>
    <dbReference type="NCBI Taxonomy" id="336566"/>
    <lineage>
        <taxon>Bacteria</taxon>
        <taxon>Pseudomonadati</taxon>
        <taxon>Pseudomonadota</taxon>
        <taxon>Gammaproteobacteria</taxon>
        <taxon>Lysobacterales</taxon>
        <taxon>Lysobacteraceae</taxon>
        <taxon>Stenotrophomonas</taxon>
    </lineage>
</organism>
<dbReference type="SMART" id="SM00382">
    <property type="entry name" value="AAA"/>
    <property type="match status" value="1"/>
</dbReference>
<dbReference type="PANTHER" id="PTHR43553">
    <property type="entry name" value="HEAVY METAL TRANSPORTER"/>
    <property type="match status" value="1"/>
</dbReference>
<dbReference type="PATRIC" id="fig|336566.3.peg.2549"/>
<dbReference type="Pfam" id="PF00005">
    <property type="entry name" value="ABC_tran"/>
    <property type="match status" value="1"/>
</dbReference>
<keyword evidence="2" id="KW-0547">Nucleotide-binding</keyword>
<evidence type="ECO:0000256" key="3">
    <source>
        <dbReference type="ARBA" id="ARBA00022840"/>
    </source>
</evidence>
<dbReference type="GO" id="GO:0043190">
    <property type="term" value="C:ATP-binding cassette (ABC) transporter complex"/>
    <property type="evidence" value="ECO:0007669"/>
    <property type="project" value="TreeGrafter"/>
</dbReference>
<dbReference type="PANTHER" id="PTHR43553:SF3">
    <property type="entry name" value="ABC TRANSPORTER ATP-BINDING PROTEIN MODF"/>
    <property type="match status" value="1"/>
</dbReference>
<dbReference type="OrthoDB" id="9805029at2"/>
<sequence>MSPSLSSGPAAPLIQLDQAHVIRGQVRVLHGLSLAIAQGQHTALLGPNGCGKSSFIKLITRELYPLARGDGLPAVQVLGQSRWQVDRLRSQLGIVSGDLEDALADQHGLDALAAVVSGFFASHVIPGHKQVSDDMRDQALAALAQVGAQALAERPYAQLSAGQRRRVLIARALVNKPQALLLDEPSSGLDVVARQHLLDALSQLARQGITLLLVTHHIEEVIPEIERVLLMRDGRILADGPRQTVLQDGPLSAAFDAPLHIHQHDGQLQVRVLPLSA</sequence>
<dbReference type="SUPFAM" id="SSF52540">
    <property type="entry name" value="P-loop containing nucleoside triphosphate hydrolases"/>
    <property type="match status" value="1"/>
</dbReference>
<evidence type="ECO:0000256" key="2">
    <source>
        <dbReference type="ARBA" id="ARBA00022741"/>
    </source>
</evidence>